<gene>
    <name evidence="1" type="ORF">Henu6_gp30</name>
</gene>
<organism evidence="1 2">
    <name type="scientific">Acinetobacter phage Henu6</name>
    <dbReference type="NCBI Taxonomy" id="2500136"/>
    <lineage>
        <taxon>Viruses</taxon>
        <taxon>Duplodnaviria</taxon>
        <taxon>Heunggongvirae</taxon>
        <taxon>Uroviricota</taxon>
        <taxon>Caudoviricetes</taxon>
        <taxon>Pantevenvirales</taxon>
        <taxon>Straboviridae</taxon>
        <taxon>Twarogvirinae</taxon>
        <taxon>Zedzedvirus</taxon>
        <taxon>Zedzedvirus zz1</taxon>
    </lineage>
</organism>
<evidence type="ECO:0000313" key="2">
    <source>
        <dbReference type="Proteomes" id="UP000289169"/>
    </source>
</evidence>
<dbReference type="EMBL" id="MK240351">
    <property type="protein sequence ID" value="QAU04051.1"/>
    <property type="molecule type" value="Genomic_DNA"/>
</dbReference>
<evidence type="ECO:0008006" key="3">
    <source>
        <dbReference type="Google" id="ProtNLM"/>
    </source>
</evidence>
<proteinExistence type="predicted"/>
<evidence type="ECO:0000313" key="1">
    <source>
        <dbReference type="EMBL" id="QAU04051.1"/>
    </source>
</evidence>
<dbReference type="Proteomes" id="UP000289169">
    <property type="component" value="Segment"/>
</dbReference>
<name>A0A410T5P6_9CAUD</name>
<dbReference type="Pfam" id="PF10902">
    <property type="entry name" value="WYL_2"/>
    <property type="match status" value="1"/>
</dbReference>
<protein>
    <recommendedName>
        <fullName evidence="3">Tail fibers protein</fullName>
    </recommendedName>
</protein>
<sequence length="109" mass="12365">MSDSNIVLREYLKLKLSLGIHEVVFKKKDGSIRVLSATRDPGLIDQELYEKYMNPPPKSDGSIRKESTTSLPVYDIKDGWRSFSFDDLIGFDGLNKDEILKQAQSKIEG</sequence>
<accession>A0A410T5P6</accession>
<reference evidence="1 2" key="1">
    <citation type="submission" date="2018-11" db="EMBL/GenBank/DDBJ databases">
        <authorList>
            <person name="Teng T."/>
        </authorList>
    </citation>
    <scope>NUCLEOTIDE SEQUENCE [LARGE SCALE GENOMIC DNA]</scope>
</reference>
<dbReference type="InterPro" id="IPR024401">
    <property type="entry name" value="WYL_prot"/>
</dbReference>